<comment type="caution">
    <text evidence="2">The sequence shown here is derived from an EMBL/GenBank/DDBJ whole genome shotgun (WGS) entry which is preliminary data.</text>
</comment>
<dbReference type="Proteomes" id="UP000784294">
    <property type="component" value="Unassembled WGS sequence"/>
</dbReference>
<reference evidence="2" key="1">
    <citation type="submission" date="2018-11" db="EMBL/GenBank/DDBJ databases">
        <authorList>
            <consortium name="Pathogen Informatics"/>
        </authorList>
    </citation>
    <scope>NUCLEOTIDE SEQUENCE</scope>
</reference>
<feature type="region of interest" description="Disordered" evidence="1">
    <location>
        <begin position="141"/>
        <end position="179"/>
    </location>
</feature>
<evidence type="ECO:0000313" key="2">
    <source>
        <dbReference type="EMBL" id="VEL10326.1"/>
    </source>
</evidence>
<feature type="region of interest" description="Disordered" evidence="1">
    <location>
        <begin position="90"/>
        <end position="125"/>
    </location>
</feature>
<proteinExistence type="predicted"/>
<keyword evidence="3" id="KW-1185">Reference proteome</keyword>
<feature type="compositionally biased region" description="Polar residues" evidence="1">
    <location>
        <begin position="90"/>
        <end position="112"/>
    </location>
</feature>
<gene>
    <name evidence="2" type="ORF">PXEA_LOCUS3766</name>
</gene>
<dbReference type="EMBL" id="CAAALY010008690">
    <property type="protein sequence ID" value="VEL10326.1"/>
    <property type="molecule type" value="Genomic_DNA"/>
</dbReference>
<feature type="compositionally biased region" description="Polar residues" evidence="1">
    <location>
        <begin position="141"/>
        <end position="152"/>
    </location>
</feature>
<protein>
    <submittedName>
        <fullName evidence="2">Uncharacterized protein</fullName>
    </submittedName>
</protein>
<name>A0A448WF74_9PLAT</name>
<organism evidence="2 3">
    <name type="scientific">Protopolystoma xenopodis</name>
    <dbReference type="NCBI Taxonomy" id="117903"/>
    <lineage>
        <taxon>Eukaryota</taxon>
        <taxon>Metazoa</taxon>
        <taxon>Spiralia</taxon>
        <taxon>Lophotrochozoa</taxon>
        <taxon>Platyhelminthes</taxon>
        <taxon>Monogenea</taxon>
        <taxon>Polyopisthocotylea</taxon>
        <taxon>Polystomatidea</taxon>
        <taxon>Polystomatidae</taxon>
        <taxon>Protopolystoma</taxon>
    </lineage>
</organism>
<accession>A0A448WF74</accession>
<dbReference type="AlphaFoldDB" id="A0A448WF74"/>
<evidence type="ECO:0000313" key="3">
    <source>
        <dbReference type="Proteomes" id="UP000784294"/>
    </source>
</evidence>
<sequence>MTNSQKEVPITQLFTSAKIILSNWTHTACSHFLSLEQTLAESSEHHPLFQVPSASSLPSVPSTVLDLTSSPLPITANSQTLNIDFQTEYSNTSSTPLNEQIETTPEVSNEQQYFGLPPTDAQIPFDDSNIQAQEWQNYEDTSLQHSNGSNEVPNPERVSNNATNSWNNQNEVSLQTSSEEDISTYAEPAILSHKWMDSLRIIDSKNKHLAKTVLRTRRSDNHSMSQEWLLPTEVIEPLSSNQLEDAVNQDLSIKPEDTTEIIENITLQNEDQVEIIHQSLIEKQVRQGHIRLKLFLKMAQNNSNCPL</sequence>
<evidence type="ECO:0000256" key="1">
    <source>
        <dbReference type="SAM" id="MobiDB-lite"/>
    </source>
</evidence>
<feature type="compositionally biased region" description="Low complexity" evidence="1">
    <location>
        <begin position="160"/>
        <end position="170"/>
    </location>
</feature>